<comment type="subcellular location">
    <subcellularLocation>
        <location evidence="1">Mitochondrion outer membrane</location>
        <topology evidence="1">Single-pass membrane protein</topology>
    </subcellularLocation>
</comment>
<keyword evidence="2" id="KW-0813">Transport</keyword>
<dbReference type="InterPro" id="IPR019603">
    <property type="entry name" value="Tom5"/>
</dbReference>
<dbReference type="Proteomes" id="UP000268321">
    <property type="component" value="Unassembled WGS sequence"/>
</dbReference>
<evidence type="ECO:0000256" key="10">
    <source>
        <dbReference type="SAM" id="Phobius"/>
    </source>
</evidence>
<dbReference type="Pfam" id="PF10642">
    <property type="entry name" value="Tom5"/>
    <property type="match status" value="1"/>
</dbReference>
<evidence type="ECO:0000256" key="3">
    <source>
        <dbReference type="ARBA" id="ARBA00022692"/>
    </source>
</evidence>
<dbReference type="GO" id="GO:0006626">
    <property type="term" value="P:protein targeting to mitochondrion"/>
    <property type="evidence" value="ECO:0007669"/>
    <property type="project" value="UniProtKB-ARBA"/>
</dbReference>
<accession>A0A4P9Z8Q4</accession>
<gene>
    <name evidence="11" type="ORF">METBISCDRAFT_19463</name>
</gene>
<feature type="transmembrane region" description="Helical" evidence="10">
    <location>
        <begin position="27"/>
        <end position="45"/>
    </location>
</feature>
<proteinExistence type="inferred from homology"/>
<keyword evidence="3 10" id="KW-0812">Transmembrane</keyword>
<evidence type="ECO:0000256" key="4">
    <source>
        <dbReference type="ARBA" id="ARBA00022787"/>
    </source>
</evidence>
<evidence type="ECO:0000313" key="12">
    <source>
        <dbReference type="Proteomes" id="UP000268321"/>
    </source>
</evidence>
<reference evidence="12" key="1">
    <citation type="journal article" date="2018" name="Nat. Microbiol.">
        <title>Leveraging single-cell genomics to expand the fungal tree of life.</title>
        <authorList>
            <person name="Ahrendt S.R."/>
            <person name="Quandt C.A."/>
            <person name="Ciobanu D."/>
            <person name="Clum A."/>
            <person name="Salamov A."/>
            <person name="Andreopoulos B."/>
            <person name="Cheng J.F."/>
            <person name="Woyke T."/>
            <person name="Pelin A."/>
            <person name="Henrissat B."/>
            <person name="Reynolds N.K."/>
            <person name="Benny G.L."/>
            <person name="Smith M.E."/>
            <person name="James T.Y."/>
            <person name="Grigoriev I.V."/>
        </authorList>
    </citation>
    <scope>NUCLEOTIDE SEQUENCE [LARGE SCALE GENOMIC DNA]</scope>
    <source>
        <strain evidence="12">Baker2002</strain>
    </source>
</reference>
<dbReference type="OrthoDB" id="3999796at2759"/>
<dbReference type="EMBL" id="ML004511">
    <property type="protein sequence ID" value="RKP29097.1"/>
    <property type="molecule type" value="Genomic_DNA"/>
</dbReference>
<protein>
    <submittedName>
        <fullName evidence="11">Uncharacterized protein</fullName>
    </submittedName>
</protein>
<name>A0A4P9Z8Q4_9ASCO</name>
<comment type="similarity">
    <text evidence="9">Belongs to the Tom5 family.</text>
</comment>
<sequence>MFGGPGAQPTKEQRKLQEKYSMDTLKIAGLMAAALWVTPIVYHWVRRQF</sequence>
<keyword evidence="7" id="KW-0496">Mitochondrion</keyword>
<evidence type="ECO:0000256" key="7">
    <source>
        <dbReference type="ARBA" id="ARBA00023128"/>
    </source>
</evidence>
<dbReference type="GO" id="GO:0015031">
    <property type="term" value="P:protein transport"/>
    <property type="evidence" value="ECO:0007669"/>
    <property type="project" value="UniProtKB-KW"/>
</dbReference>
<evidence type="ECO:0000256" key="8">
    <source>
        <dbReference type="ARBA" id="ARBA00023136"/>
    </source>
</evidence>
<evidence type="ECO:0000256" key="2">
    <source>
        <dbReference type="ARBA" id="ARBA00022448"/>
    </source>
</evidence>
<dbReference type="AlphaFoldDB" id="A0A4P9Z8Q4"/>
<evidence type="ECO:0000256" key="9">
    <source>
        <dbReference type="ARBA" id="ARBA00025716"/>
    </source>
</evidence>
<dbReference type="GO" id="GO:0005741">
    <property type="term" value="C:mitochondrial outer membrane"/>
    <property type="evidence" value="ECO:0007669"/>
    <property type="project" value="UniProtKB-SubCell"/>
</dbReference>
<evidence type="ECO:0000256" key="6">
    <source>
        <dbReference type="ARBA" id="ARBA00022989"/>
    </source>
</evidence>
<keyword evidence="12" id="KW-1185">Reference proteome</keyword>
<keyword evidence="6 10" id="KW-1133">Transmembrane helix</keyword>
<evidence type="ECO:0000313" key="11">
    <source>
        <dbReference type="EMBL" id="RKP29097.1"/>
    </source>
</evidence>
<keyword evidence="8 10" id="KW-0472">Membrane</keyword>
<organism evidence="11 12">
    <name type="scientific">Metschnikowia bicuspidata</name>
    <dbReference type="NCBI Taxonomy" id="27322"/>
    <lineage>
        <taxon>Eukaryota</taxon>
        <taxon>Fungi</taxon>
        <taxon>Dikarya</taxon>
        <taxon>Ascomycota</taxon>
        <taxon>Saccharomycotina</taxon>
        <taxon>Pichiomycetes</taxon>
        <taxon>Metschnikowiaceae</taxon>
        <taxon>Metschnikowia</taxon>
    </lineage>
</organism>
<keyword evidence="4" id="KW-1000">Mitochondrion outer membrane</keyword>
<keyword evidence="5" id="KW-0653">Protein transport</keyword>
<evidence type="ECO:0000256" key="1">
    <source>
        <dbReference type="ARBA" id="ARBA00004572"/>
    </source>
</evidence>
<evidence type="ECO:0000256" key="5">
    <source>
        <dbReference type="ARBA" id="ARBA00022927"/>
    </source>
</evidence>